<dbReference type="EMBL" id="NZEX01000122">
    <property type="protein sequence ID" value="MAH63897.1"/>
    <property type="molecule type" value="Genomic_DNA"/>
</dbReference>
<dbReference type="Proteomes" id="UP000226525">
    <property type="component" value="Unassembled WGS sequence"/>
</dbReference>
<evidence type="ECO:0000313" key="3">
    <source>
        <dbReference type="EMBL" id="MAH63897.1"/>
    </source>
</evidence>
<reference evidence="4" key="1">
    <citation type="submission" date="2017-09" db="EMBL/GenBank/DDBJ databases">
        <title>The Reconstruction of 2,631 Draft Metagenome-Assembled Genomes from the Global Oceans.</title>
        <authorList>
            <person name="Tully B.J."/>
            <person name="Graham E.D."/>
            <person name="Heidelberg J.F."/>
        </authorList>
    </citation>
    <scope>NUCLEOTIDE SEQUENCE [LARGE SCALE GENOMIC DNA]</scope>
</reference>
<feature type="binding site" evidence="1">
    <location>
        <position position="74"/>
    </location>
    <ligand>
        <name>substrate</name>
    </ligand>
</feature>
<dbReference type="PANTHER" id="PTHR40111">
    <property type="entry name" value="CEPHALOSPORIN-C DEACETYLASE"/>
    <property type="match status" value="1"/>
</dbReference>
<sequence>MKPKDFDQFWACIENDLSAVVLEPELRELFIRSKPEFNVYGLWLSSLKGYRIFAYYSVPRGEGPFPVIYHLPNYGSVVHIPPFEERCKYICVALCHRGQRLSDLPFAASYPGLLTMGIEAADSYIYRDIAGDCLSVMDFLKGREEVDTGKICLLGGELALWTAARRSEAAALHYTPALHYNSLKRASQTSDYPLEEFNDHLRGSTASRVSVETTLSYFEPVYHAPKVQIPTMLVEDSVGSCEDLVNAFAGPVLRVPFQHSSYRDGVRQAKWIADKLDSGLPILPAHWC</sequence>
<feature type="domain" description="Acetyl xylan esterase" evidence="2">
    <location>
        <begin position="2"/>
        <end position="233"/>
    </location>
</feature>
<dbReference type="GO" id="GO:0052689">
    <property type="term" value="F:carboxylic ester hydrolase activity"/>
    <property type="evidence" value="ECO:0007669"/>
    <property type="project" value="TreeGrafter"/>
</dbReference>
<organism evidence="3 4">
    <name type="scientific">SAR324 cluster bacterium</name>
    <dbReference type="NCBI Taxonomy" id="2024889"/>
    <lineage>
        <taxon>Bacteria</taxon>
        <taxon>Deltaproteobacteria</taxon>
        <taxon>SAR324 cluster</taxon>
    </lineage>
</organism>
<accession>A0A2D6YL27</accession>
<dbReference type="SUPFAM" id="SSF53474">
    <property type="entry name" value="alpha/beta-Hydrolases"/>
    <property type="match status" value="1"/>
</dbReference>
<gene>
    <name evidence="3" type="ORF">CMN54_10730</name>
</gene>
<protein>
    <recommendedName>
        <fullName evidence="2">Acetyl xylan esterase domain-containing protein</fullName>
    </recommendedName>
</protein>
<evidence type="ECO:0000313" key="4">
    <source>
        <dbReference type="Proteomes" id="UP000226525"/>
    </source>
</evidence>
<dbReference type="AlphaFoldDB" id="A0A2D6YL27"/>
<comment type="caution">
    <text evidence="3">The sequence shown here is derived from an EMBL/GenBank/DDBJ whole genome shotgun (WGS) entry which is preliminary data.</text>
</comment>
<dbReference type="InterPro" id="IPR039069">
    <property type="entry name" value="CE7"/>
</dbReference>
<dbReference type="PANTHER" id="PTHR40111:SF1">
    <property type="entry name" value="CEPHALOSPORIN-C DEACETYLASE"/>
    <property type="match status" value="1"/>
</dbReference>
<proteinExistence type="predicted"/>
<dbReference type="Pfam" id="PF05448">
    <property type="entry name" value="AXE1"/>
    <property type="match status" value="1"/>
</dbReference>
<evidence type="ECO:0000256" key="1">
    <source>
        <dbReference type="PIRSR" id="PIRSR639069-2"/>
    </source>
</evidence>
<dbReference type="InterPro" id="IPR029058">
    <property type="entry name" value="AB_hydrolase_fold"/>
</dbReference>
<evidence type="ECO:0000259" key="2">
    <source>
        <dbReference type="Pfam" id="PF05448"/>
    </source>
</evidence>
<dbReference type="GO" id="GO:0005976">
    <property type="term" value="P:polysaccharide metabolic process"/>
    <property type="evidence" value="ECO:0007669"/>
    <property type="project" value="TreeGrafter"/>
</dbReference>
<dbReference type="InterPro" id="IPR008391">
    <property type="entry name" value="AXE1_dom"/>
</dbReference>
<name>A0A2D6YL27_9DELT</name>
<dbReference type="Gene3D" id="3.40.50.1820">
    <property type="entry name" value="alpha/beta hydrolase"/>
    <property type="match status" value="1"/>
</dbReference>